<name>A0A7C9A5U8_OPUST</name>
<protein>
    <submittedName>
        <fullName evidence="2">Uncharacterized protein</fullName>
    </submittedName>
</protein>
<evidence type="ECO:0000256" key="1">
    <source>
        <dbReference type="SAM" id="MobiDB-lite"/>
    </source>
</evidence>
<organism evidence="2">
    <name type="scientific">Opuntia streptacantha</name>
    <name type="common">Prickly pear cactus</name>
    <name type="synonym">Opuntia cardona</name>
    <dbReference type="NCBI Taxonomy" id="393608"/>
    <lineage>
        <taxon>Eukaryota</taxon>
        <taxon>Viridiplantae</taxon>
        <taxon>Streptophyta</taxon>
        <taxon>Embryophyta</taxon>
        <taxon>Tracheophyta</taxon>
        <taxon>Spermatophyta</taxon>
        <taxon>Magnoliopsida</taxon>
        <taxon>eudicotyledons</taxon>
        <taxon>Gunneridae</taxon>
        <taxon>Pentapetalae</taxon>
        <taxon>Caryophyllales</taxon>
        <taxon>Cactineae</taxon>
        <taxon>Cactaceae</taxon>
        <taxon>Opuntioideae</taxon>
        <taxon>Opuntia</taxon>
    </lineage>
</organism>
<reference evidence="2" key="2">
    <citation type="submission" date="2020-07" db="EMBL/GenBank/DDBJ databases">
        <authorList>
            <person name="Vera ALvarez R."/>
            <person name="Arias-Moreno D.M."/>
            <person name="Jimenez-Jacinto V."/>
            <person name="Jimenez-Bremont J.F."/>
            <person name="Swaminathan K."/>
            <person name="Moose S.P."/>
            <person name="Guerrero-Gonzalez M.L."/>
            <person name="Marino-Ramirez L."/>
            <person name="Landsman D."/>
            <person name="Rodriguez-Kessler M."/>
            <person name="Delgado-Sanchez P."/>
        </authorList>
    </citation>
    <scope>NUCLEOTIDE SEQUENCE</scope>
    <source>
        <tissue evidence="2">Cladode</tissue>
    </source>
</reference>
<feature type="region of interest" description="Disordered" evidence="1">
    <location>
        <begin position="1"/>
        <end position="67"/>
    </location>
</feature>
<sequence length="133" mass="14363">MKKDLETLSDGKHMYNNSGRDPTGLTSFGSADARDTDDALSSSNGSLSSNASTFKSANSDGDSRMLDQITTSKANAVLGQASIPGSLLVSSSESQVRLQIQCSHLLGLQIKWPYLDCCLSHILVPQQRERDRE</sequence>
<feature type="compositionally biased region" description="Low complexity" evidence="1">
    <location>
        <begin position="39"/>
        <end position="52"/>
    </location>
</feature>
<dbReference type="EMBL" id="GISG01207403">
    <property type="protein sequence ID" value="MBA4660298.1"/>
    <property type="molecule type" value="Transcribed_RNA"/>
</dbReference>
<accession>A0A7C9A5U8</accession>
<feature type="compositionally biased region" description="Polar residues" evidence="1">
    <location>
        <begin position="15"/>
        <end position="29"/>
    </location>
</feature>
<reference evidence="2" key="1">
    <citation type="journal article" date="2013" name="J. Plant Res.">
        <title>Effect of fungi and light on seed germination of three Opuntia species from semiarid lands of central Mexico.</title>
        <authorList>
            <person name="Delgado-Sanchez P."/>
            <person name="Jimenez-Bremont J.F."/>
            <person name="Guerrero-Gonzalez Mde L."/>
            <person name="Flores J."/>
        </authorList>
    </citation>
    <scope>NUCLEOTIDE SEQUENCE</scope>
    <source>
        <tissue evidence="2">Cladode</tissue>
    </source>
</reference>
<feature type="compositionally biased region" description="Basic and acidic residues" evidence="1">
    <location>
        <begin position="1"/>
        <end position="13"/>
    </location>
</feature>
<evidence type="ECO:0000313" key="2">
    <source>
        <dbReference type="EMBL" id="MBA4660298.1"/>
    </source>
</evidence>
<dbReference type="AlphaFoldDB" id="A0A7C9A5U8"/>
<proteinExistence type="predicted"/>